<feature type="region of interest" description="Disordered" evidence="1">
    <location>
        <begin position="1"/>
        <end position="20"/>
    </location>
</feature>
<evidence type="ECO:0000313" key="3">
    <source>
        <dbReference type="Proteomes" id="UP001189624"/>
    </source>
</evidence>
<dbReference type="AlphaFoldDB" id="A0AA86VVX4"/>
<reference evidence="2" key="1">
    <citation type="submission" date="2023-10" db="EMBL/GenBank/DDBJ databases">
        <authorList>
            <person name="Domelevo Entfellner J.-B."/>
        </authorList>
    </citation>
    <scope>NUCLEOTIDE SEQUENCE</scope>
</reference>
<organism evidence="2 3">
    <name type="scientific">Sphenostylis stenocarpa</name>
    <dbReference type="NCBI Taxonomy" id="92480"/>
    <lineage>
        <taxon>Eukaryota</taxon>
        <taxon>Viridiplantae</taxon>
        <taxon>Streptophyta</taxon>
        <taxon>Embryophyta</taxon>
        <taxon>Tracheophyta</taxon>
        <taxon>Spermatophyta</taxon>
        <taxon>Magnoliopsida</taxon>
        <taxon>eudicotyledons</taxon>
        <taxon>Gunneridae</taxon>
        <taxon>Pentapetalae</taxon>
        <taxon>rosids</taxon>
        <taxon>fabids</taxon>
        <taxon>Fabales</taxon>
        <taxon>Fabaceae</taxon>
        <taxon>Papilionoideae</taxon>
        <taxon>50 kb inversion clade</taxon>
        <taxon>NPAAA clade</taxon>
        <taxon>indigoferoid/millettioid clade</taxon>
        <taxon>Phaseoleae</taxon>
        <taxon>Sphenostylis</taxon>
    </lineage>
</organism>
<name>A0AA86VVX4_9FABA</name>
<dbReference type="Proteomes" id="UP001189624">
    <property type="component" value="Chromosome 9"/>
</dbReference>
<feature type="compositionally biased region" description="Polar residues" evidence="1">
    <location>
        <begin position="1"/>
        <end position="15"/>
    </location>
</feature>
<evidence type="ECO:0000313" key="2">
    <source>
        <dbReference type="EMBL" id="CAJ1975219.1"/>
    </source>
</evidence>
<keyword evidence="3" id="KW-1185">Reference proteome</keyword>
<evidence type="ECO:0000256" key="1">
    <source>
        <dbReference type="SAM" id="MobiDB-lite"/>
    </source>
</evidence>
<dbReference type="EMBL" id="OY731406">
    <property type="protein sequence ID" value="CAJ1975219.1"/>
    <property type="molecule type" value="Genomic_DNA"/>
</dbReference>
<gene>
    <name evidence="2" type="ORF">AYBTSS11_LOCUS27323</name>
</gene>
<accession>A0AA86VVX4</accession>
<protein>
    <submittedName>
        <fullName evidence="2">Uncharacterized protein</fullName>
    </submittedName>
</protein>
<feature type="non-terminal residue" evidence="2">
    <location>
        <position position="68"/>
    </location>
</feature>
<dbReference type="Gramene" id="rna-AYBTSS11_LOCUS27323">
    <property type="protein sequence ID" value="CAJ1975219.1"/>
    <property type="gene ID" value="gene-AYBTSS11_LOCUS27323"/>
</dbReference>
<proteinExistence type="predicted"/>
<sequence>VLHGSSQDRATNPNLRRQRAGIKHVFPTQLKPTALNRPTVGLEFRQHSQGREEPWLSRLRVSHTHSFT</sequence>
<feature type="non-terminal residue" evidence="2">
    <location>
        <position position="1"/>
    </location>
</feature>